<accession>A0ABX2JVJ7</accession>
<dbReference type="InterPro" id="IPR011006">
    <property type="entry name" value="CheY-like_superfamily"/>
</dbReference>
<gene>
    <name evidence="3" type="ORF">FEG63_14655</name>
</gene>
<dbReference type="SUPFAM" id="SSF52172">
    <property type="entry name" value="CheY-like"/>
    <property type="match status" value="1"/>
</dbReference>
<keyword evidence="4" id="KW-1185">Reference proteome</keyword>
<name>A0ABX2JVJ7_9MYCO</name>
<dbReference type="InterPro" id="IPR001789">
    <property type="entry name" value="Sig_transdc_resp-reg_receiver"/>
</dbReference>
<feature type="domain" description="Response regulatory" evidence="2">
    <location>
        <begin position="6"/>
        <end position="125"/>
    </location>
</feature>
<evidence type="ECO:0000259" key="2">
    <source>
        <dbReference type="PROSITE" id="PS50110"/>
    </source>
</evidence>
<comment type="caution">
    <text evidence="3">The sequence shown here is derived from an EMBL/GenBank/DDBJ whole genome shotgun (WGS) entry which is preliminary data.</text>
</comment>
<dbReference type="PROSITE" id="PS50110">
    <property type="entry name" value="RESPONSE_REGULATORY"/>
    <property type="match status" value="1"/>
</dbReference>
<dbReference type="SMART" id="SM00448">
    <property type="entry name" value="REC"/>
    <property type="match status" value="1"/>
</dbReference>
<evidence type="ECO:0000313" key="4">
    <source>
        <dbReference type="Proteomes" id="UP000708347"/>
    </source>
</evidence>
<dbReference type="Proteomes" id="UP000708347">
    <property type="component" value="Unassembled WGS sequence"/>
</dbReference>
<evidence type="ECO:0000256" key="1">
    <source>
        <dbReference type="PROSITE-ProRule" id="PRU00169"/>
    </source>
</evidence>
<dbReference type="EMBL" id="VBSB01000009">
    <property type="protein sequence ID" value="NTY60787.1"/>
    <property type="molecule type" value="Genomic_DNA"/>
</dbReference>
<dbReference type="RefSeq" id="WP_174398617.1">
    <property type="nucleotide sequence ID" value="NZ_VBSB01000009.1"/>
</dbReference>
<sequence length="137" mass="14350">MSLPITVLVYSDSRATRHRVAAALGHRPAADLPELDFLEVATPAMVVQRMDSGGVDAAILDGEATPAGGMGIAKQLKDELDDCPPVVVLTGRPIDDWLARWSRADAAVPHPVDPAELTAAVVGVLRTRLQAGIVPAS</sequence>
<keyword evidence="1" id="KW-0597">Phosphoprotein</keyword>
<feature type="modified residue" description="4-aspartylphosphate" evidence="1">
    <location>
        <position position="61"/>
    </location>
</feature>
<protein>
    <recommendedName>
        <fullName evidence="2">Response regulatory domain-containing protein</fullName>
    </recommendedName>
</protein>
<organism evidence="3 4">
    <name type="scientific">Mycolicibacterium sphagni</name>
    <dbReference type="NCBI Taxonomy" id="1786"/>
    <lineage>
        <taxon>Bacteria</taxon>
        <taxon>Bacillati</taxon>
        <taxon>Actinomycetota</taxon>
        <taxon>Actinomycetes</taxon>
        <taxon>Mycobacteriales</taxon>
        <taxon>Mycobacteriaceae</taxon>
        <taxon>Mycolicibacterium</taxon>
    </lineage>
</organism>
<reference evidence="3 4" key="1">
    <citation type="submission" date="2019-05" db="EMBL/GenBank/DDBJ databases">
        <title>Mycolicibacterium sphagni ENV482 genome assembly.</title>
        <authorList>
            <person name="Chen W."/>
            <person name="Faulkner N.W."/>
            <person name="Hyman M.R."/>
        </authorList>
    </citation>
    <scope>NUCLEOTIDE SEQUENCE [LARGE SCALE GENOMIC DNA]</scope>
    <source>
        <strain evidence="3 4">ENV482</strain>
    </source>
</reference>
<dbReference type="Gene3D" id="3.40.50.2300">
    <property type="match status" value="1"/>
</dbReference>
<proteinExistence type="predicted"/>
<evidence type="ECO:0000313" key="3">
    <source>
        <dbReference type="EMBL" id="NTY60787.1"/>
    </source>
</evidence>